<reference evidence="1 2" key="1">
    <citation type="submission" date="2020-04" db="EMBL/GenBank/DDBJ databases">
        <authorList>
            <person name="Liu S."/>
        </authorList>
    </citation>
    <scope>NUCLEOTIDE SEQUENCE [LARGE SCALE GENOMIC DNA]</scope>
    <source>
        <strain evidence="1 2">CGMCC 1.15091</strain>
    </source>
</reference>
<evidence type="ECO:0000313" key="1">
    <source>
        <dbReference type="EMBL" id="NKX51532.1"/>
    </source>
</evidence>
<comment type="caution">
    <text evidence="1">The sequence shown here is derived from an EMBL/GenBank/DDBJ whole genome shotgun (WGS) entry which is preliminary data.</text>
</comment>
<gene>
    <name evidence="1" type="ORF">HER39_13335</name>
</gene>
<keyword evidence="2" id="KW-1185">Reference proteome</keyword>
<sequence>MVKVIGKIAPLDVKELDAEAETYAGAKAALESQVPEGWRLIQELTV</sequence>
<organism evidence="1 2">
    <name type="scientific">Arthrobacter deserti</name>
    <dbReference type="NCBI Taxonomy" id="1742687"/>
    <lineage>
        <taxon>Bacteria</taxon>
        <taxon>Bacillati</taxon>
        <taxon>Actinomycetota</taxon>
        <taxon>Actinomycetes</taxon>
        <taxon>Micrococcales</taxon>
        <taxon>Micrococcaceae</taxon>
        <taxon>Arthrobacter</taxon>
    </lineage>
</organism>
<evidence type="ECO:0000313" key="2">
    <source>
        <dbReference type="Proteomes" id="UP000523795"/>
    </source>
</evidence>
<proteinExistence type="predicted"/>
<protein>
    <submittedName>
        <fullName evidence="1">Uncharacterized protein</fullName>
    </submittedName>
</protein>
<dbReference type="Proteomes" id="UP000523795">
    <property type="component" value="Unassembled WGS sequence"/>
</dbReference>
<name>A0ABX1JQD4_9MICC</name>
<dbReference type="EMBL" id="JAAZSR010000248">
    <property type="protein sequence ID" value="NKX51532.1"/>
    <property type="molecule type" value="Genomic_DNA"/>
</dbReference>
<accession>A0ABX1JQD4</accession>